<dbReference type="GO" id="GO:0006605">
    <property type="term" value="P:protein targeting"/>
    <property type="evidence" value="ECO:0007669"/>
    <property type="project" value="UniProtKB-UniRule"/>
</dbReference>
<dbReference type="Pfam" id="PF01311">
    <property type="entry name" value="Bac_export_1"/>
    <property type="match status" value="1"/>
</dbReference>
<dbReference type="InterPro" id="IPR002010">
    <property type="entry name" value="T3SS_IM_R"/>
</dbReference>
<keyword evidence="8 10" id="KW-0975">Bacterial flagellum</keyword>
<dbReference type="PANTHER" id="PTHR30065:SF8">
    <property type="entry name" value="FLAGELLAR BIOSYNTHETIC PROTEIN FLIR"/>
    <property type="match status" value="1"/>
</dbReference>
<dbReference type="PRINTS" id="PR00953">
    <property type="entry name" value="TYPE3IMRPROT"/>
</dbReference>
<organism evidence="11 12">
    <name type="scientific">Photobacterium gaetbulicola</name>
    <dbReference type="NCBI Taxonomy" id="1295392"/>
    <lineage>
        <taxon>Bacteria</taxon>
        <taxon>Pseudomonadati</taxon>
        <taxon>Pseudomonadota</taxon>
        <taxon>Gammaproteobacteria</taxon>
        <taxon>Vibrionales</taxon>
        <taxon>Vibrionaceae</taxon>
        <taxon>Photobacterium</taxon>
    </lineage>
</organism>
<feature type="transmembrane region" description="Helical" evidence="10">
    <location>
        <begin position="181"/>
        <end position="205"/>
    </location>
</feature>
<reference evidence="11 12" key="1">
    <citation type="submission" date="2014-12" db="EMBL/GenBank/DDBJ databases">
        <title>Genome sequencing of Photobacterium gaetbulicola AD005a.</title>
        <authorList>
            <person name="Adrian T.G.S."/>
            <person name="Chan K.G."/>
        </authorList>
    </citation>
    <scope>NUCLEOTIDE SEQUENCE [LARGE SCALE GENOMIC DNA]</scope>
    <source>
        <strain evidence="11 12">AD005a</strain>
    </source>
</reference>
<keyword evidence="5 10" id="KW-0812">Transmembrane</keyword>
<dbReference type="NCBIfam" id="TIGR01400">
    <property type="entry name" value="fliR"/>
    <property type="match status" value="1"/>
</dbReference>
<evidence type="ECO:0000256" key="4">
    <source>
        <dbReference type="ARBA" id="ARBA00022475"/>
    </source>
</evidence>
<dbReference type="PANTHER" id="PTHR30065">
    <property type="entry name" value="FLAGELLAR BIOSYNTHETIC PROTEIN FLIR"/>
    <property type="match status" value="1"/>
</dbReference>
<keyword evidence="11" id="KW-0966">Cell projection</keyword>
<evidence type="ECO:0000256" key="1">
    <source>
        <dbReference type="ARBA" id="ARBA00002578"/>
    </source>
</evidence>
<dbReference type="AlphaFoldDB" id="A0A0B9GDK7"/>
<dbReference type="RefSeq" id="WP_039463658.1">
    <property type="nucleotide sequence ID" value="NZ_JWLZ01000167.1"/>
</dbReference>
<evidence type="ECO:0000256" key="5">
    <source>
        <dbReference type="ARBA" id="ARBA00022692"/>
    </source>
</evidence>
<comment type="caution">
    <text evidence="11">The sequence shown here is derived from an EMBL/GenBank/DDBJ whole genome shotgun (WGS) entry which is preliminary data.</text>
</comment>
<keyword evidence="4 10" id="KW-1003">Cell membrane</keyword>
<comment type="subcellular location">
    <subcellularLocation>
        <location evidence="10">Cell membrane</location>
        <topology evidence="10">Multi-pass membrane protein</topology>
    </subcellularLocation>
    <subcellularLocation>
        <location evidence="10">Bacterial flagellum basal body</location>
    </subcellularLocation>
</comment>
<feature type="transmembrane region" description="Helical" evidence="10">
    <location>
        <begin position="126"/>
        <end position="147"/>
    </location>
</feature>
<feature type="transmembrane region" description="Helical" evidence="10">
    <location>
        <begin position="217"/>
        <end position="237"/>
    </location>
</feature>
<feature type="transmembrane region" description="Helical" evidence="10">
    <location>
        <begin position="85"/>
        <end position="105"/>
    </location>
</feature>
<evidence type="ECO:0000256" key="3">
    <source>
        <dbReference type="ARBA" id="ARBA00021717"/>
    </source>
</evidence>
<dbReference type="GO" id="GO:0044780">
    <property type="term" value="P:bacterial-type flagellum assembly"/>
    <property type="evidence" value="ECO:0007669"/>
    <property type="project" value="UniProtKB-UniRule"/>
</dbReference>
<evidence type="ECO:0000256" key="2">
    <source>
        <dbReference type="ARBA" id="ARBA00009772"/>
    </source>
</evidence>
<keyword evidence="7 10" id="KW-0472">Membrane</keyword>
<evidence type="ECO:0000256" key="7">
    <source>
        <dbReference type="ARBA" id="ARBA00023136"/>
    </source>
</evidence>
<dbReference type="Proteomes" id="UP000031278">
    <property type="component" value="Unassembled WGS sequence"/>
</dbReference>
<dbReference type="InterPro" id="IPR006303">
    <property type="entry name" value="FliR"/>
</dbReference>
<evidence type="ECO:0000256" key="10">
    <source>
        <dbReference type="RuleBase" id="RU362071"/>
    </source>
</evidence>
<comment type="similarity">
    <text evidence="2 10">Belongs to the FliR/MopE/SpaR family.</text>
</comment>
<dbReference type="GO" id="GO:0005886">
    <property type="term" value="C:plasma membrane"/>
    <property type="evidence" value="ECO:0007669"/>
    <property type="project" value="UniProtKB-SubCell"/>
</dbReference>
<sequence>MSLADSLVNLTFAEITAMAGQLWWPFFRISAAFMTMPFLGNAHINNRTRLLLALSITLICAPLLPPMPAVDPVSLKALVLAGEQLAIGALLGMCLQFLFAAMAMVGQIMSMQMGLGMAMMNDPANGVTVALLGNYFLMFTTLLFLALDGHLVAVDIVVQSFARFPVGGGFDVASFARLIDLFGWMMTAAVTIALPTIAAMLTVNLTFGVMNRAAPSLNVFALGFPMSMMLGLCAVLLSTSGLPAIYAELCHQILAEMRLMGGN</sequence>
<proteinExistence type="inferred from homology"/>
<keyword evidence="11" id="KW-0282">Flagellum</keyword>
<feature type="transmembrane region" description="Helical" evidence="10">
    <location>
        <begin position="48"/>
        <end position="65"/>
    </location>
</feature>
<evidence type="ECO:0000256" key="6">
    <source>
        <dbReference type="ARBA" id="ARBA00022989"/>
    </source>
</evidence>
<dbReference type="EMBL" id="JWLZ01000167">
    <property type="protein sequence ID" value="KHT62920.1"/>
    <property type="molecule type" value="Genomic_DNA"/>
</dbReference>
<comment type="function">
    <text evidence="1 10">Role in flagellar biosynthesis.</text>
</comment>
<accession>A0A0B9GDK7</accession>
<evidence type="ECO:0000256" key="8">
    <source>
        <dbReference type="ARBA" id="ARBA00023143"/>
    </source>
</evidence>
<name>A0A0B9GDK7_9GAMM</name>
<evidence type="ECO:0000256" key="9">
    <source>
        <dbReference type="NCBIfam" id="TIGR01400"/>
    </source>
</evidence>
<keyword evidence="6 10" id="KW-1133">Transmembrane helix</keyword>
<evidence type="ECO:0000313" key="11">
    <source>
        <dbReference type="EMBL" id="KHT62920.1"/>
    </source>
</evidence>
<keyword evidence="11" id="KW-0969">Cilium</keyword>
<gene>
    <name evidence="11" type="ORF">RJ45_14885</name>
</gene>
<protein>
    <recommendedName>
        <fullName evidence="3 9">Flagellar biosynthetic protein FliR</fullName>
    </recommendedName>
</protein>
<dbReference type="GO" id="GO:0009425">
    <property type="term" value="C:bacterial-type flagellum basal body"/>
    <property type="evidence" value="ECO:0007669"/>
    <property type="project" value="UniProtKB-SubCell"/>
</dbReference>
<evidence type="ECO:0000313" key="12">
    <source>
        <dbReference type="Proteomes" id="UP000031278"/>
    </source>
</evidence>